<evidence type="ECO:0000259" key="9">
    <source>
        <dbReference type="PROSITE" id="PS00624"/>
    </source>
</evidence>
<dbReference type="GO" id="GO:0050660">
    <property type="term" value="F:flavin adenine dinucleotide binding"/>
    <property type="evidence" value="ECO:0007669"/>
    <property type="project" value="InterPro"/>
</dbReference>
<dbReference type="Proteomes" id="UP000065511">
    <property type="component" value="Chromosome"/>
</dbReference>
<dbReference type="PANTHER" id="PTHR11552">
    <property type="entry name" value="GLUCOSE-METHANOL-CHOLINE GMC OXIDOREDUCTASE"/>
    <property type="match status" value="1"/>
</dbReference>
<feature type="binding site" evidence="6">
    <location>
        <position position="85"/>
    </location>
    <ligand>
        <name>FAD</name>
        <dbReference type="ChEBI" id="CHEBI:57692"/>
    </ligand>
</feature>
<feature type="active site" description="Proton acceptor" evidence="5">
    <location>
        <position position="515"/>
    </location>
</feature>
<comment type="similarity">
    <text evidence="2 7">Belongs to the GMC oxidoreductase family.</text>
</comment>
<dbReference type="Proteomes" id="UP000183039">
    <property type="component" value="Unassembled WGS sequence"/>
</dbReference>
<reference evidence="10 12" key="2">
    <citation type="submission" date="2015-12" db="EMBL/GenBank/DDBJ databases">
        <authorList>
            <person name="Lauer A."/>
            <person name="Humrighouse B."/>
            <person name="Loparev V."/>
            <person name="Shewmaker P.L."/>
            <person name="Whitney A.M."/>
            <person name="McLaughlin R.W."/>
        </authorList>
    </citation>
    <scope>NUCLEOTIDE SEQUENCE [LARGE SCALE GENOMIC DNA]</scope>
    <source>
        <strain evidence="10 12">LMG 23085</strain>
    </source>
</reference>
<evidence type="ECO:0000256" key="3">
    <source>
        <dbReference type="ARBA" id="ARBA00022630"/>
    </source>
</evidence>
<dbReference type="PIRSF" id="PIRSF000137">
    <property type="entry name" value="Alcohol_oxidase"/>
    <property type="match status" value="1"/>
</dbReference>
<evidence type="ECO:0000259" key="8">
    <source>
        <dbReference type="PROSITE" id="PS00623"/>
    </source>
</evidence>
<evidence type="ECO:0000313" key="12">
    <source>
        <dbReference type="Proteomes" id="UP000065511"/>
    </source>
</evidence>
<dbReference type="InterPro" id="IPR012132">
    <property type="entry name" value="GMC_OxRdtase"/>
</dbReference>
<evidence type="ECO:0000313" key="10">
    <source>
        <dbReference type="EMBL" id="ALS00925.1"/>
    </source>
</evidence>
<dbReference type="PANTHER" id="PTHR11552:SF147">
    <property type="entry name" value="CHOLINE DEHYDROGENASE, MITOCHONDRIAL"/>
    <property type="match status" value="1"/>
</dbReference>
<sequence>MIVSNTVDYIIVGAGAAGPVVASRLSEISDISVAIIEAGSENTSEISRSQGAFSSVWGTDMDWKYSTIKQKGLNSREIYHPRGKVIGGSTAINVGFWMRGMKSDYDNWEKLGAKGWNFDSAVEKFKLIEHTKKGTPEYRGRDGIITLEDIPVPTTLADVLLEGVEDSKLADIGDYNDLNPYSIDRVQTDFVDHIRTYPADYYLSDEIRKRDNLTILTNALVSRILFKGTRAIGLEYEKNGELKKLFARKEIILSAGAYNTPKILKLSGIGPKEELEKLNIPVIADVPGVGEHLQDHLSAAISVVSPVSSKDFYSSNALSEEAINEWLKFKTGPALYFAGADAGLIRTNGGPTFEITLAYTTNVGDNNSNFPTISDIKSRGGYTISILLVDPKSLGNVTLASANYQDAPIIDPRYLVNYEDIKNFIHAFRTFSRITQSEVLSTYTEAVYPSVEVTDKELEEYIRNTATTVYHPVGTARMGSLDDPMVVVDSELRVRGVEGLRVADASVMPNIIHGHTMAPTVFIGEMLGSILLQTYQKN</sequence>
<dbReference type="InterPro" id="IPR000172">
    <property type="entry name" value="GMC_OxRdtase_N"/>
</dbReference>
<dbReference type="Gene3D" id="3.50.50.60">
    <property type="entry name" value="FAD/NAD(P)-binding domain"/>
    <property type="match status" value="1"/>
</dbReference>
<evidence type="ECO:0000313" key="13">
    <source>
        <dbReference type="Proteomes" id="UP000183039"/>
    </source>
</evidence>
<protein>
    <submittedName>
        <fullName evidence="11">Choline dehydrogenase</fullName>
    </submittedName>
</protein>
<dbReference type="KEGG" id="ess:ATZ33_05940"/>
<organism evidence="11 13">
    <name type="scientific">Enterococcus silesiacus</name>
    <dbReference type="NCBI Taxonomy" id="332949"/>
    <lineage>
        <taxon>Bacteria</taxon>
        <taxon>Bacillati</taxon>
        <taxon>Bacillota</taxon>
        <taxon>Bacilli</taxon>
        <taxon>Lactobacillales</taxon>
        <taxon>Enterococcaceae</taxon>
        <taxon>Enterococcus</taxon>
    </lineage>
</organism>
<feature type="domain" description="Glucose-methanol-choline oxidoreductase N-terminal" evidence="8">
    <location>
        <begin position="83"/>
        <end position="106"/>
    </location>
</feature>
<dbReference type="SUPFAM" id="SSF54373">
    <property type="entry name" value="FAD-linked reductases, C-terminal domain"/>
    <property type="match status" value="1"/>
</dbReference>
<keyword evidence="4 6" id="KW-0274">FAD</keyword>
<evidence type="ECO:0000256" key="6">
    <source>
        <dbReference type="PIRSR" id="PIRSR000137-2"/>
    </source>
</evidence>
<accession>A0A0S3K9F7</accession>
<evidence type="ECO:0000256" key="2">
    <source>
        <dbReference type="ARBA" id="ARBA00010790"/>
    </source>
</evidence>
<dbReference type="Gene3D" id="3.30.560.10">
    <property type="entry name" value="Glucose Oxidase, domain 3"/>
    <property type="match status" value="1"/>
</dbReference>
<evidence type="ECO:0000256" key="7">
    <source>
        <dbReference type="RuleBase" id="RU003968"/>
    </source>
</evidence>
<feature type="domain" description="Glucose-methanol-choline oxidoreductase N-terminal" evidence="9">
    <location>
        <begin position="256"/>
        <end position="270"/>
    </location>
</feature>
<dbReference type="GO" id="GO:0016614">
    <property type="term" value="F:oxidoreductase activity, acting on CH-OH group of donors"/>
    <property type="evidence" value="ECO:0007669"/>
    <property type="project" value="InterPro"/>
</dbReference>
<evidence type="ECO:0000313" key="11">
    <source>
        <dbReference type="EMBL" id="OJG91672.1"/>
    </source>
</evidence>
<comment type="cofactor">
    <cofactor evidence="1 6">
        <name>FAD</name>
        <dbReference type="ChEBI" id="CHEBI:57692"/>
    </cofactor>
</comment>
<dbReference type="InterPro" id="IPR007867">
    <property type="entry name" value="GMC_OxRtase_C"/>
</dbReference>
<dbReference type="PROSITE" id="PS00623">
    <property type="entry name" value="GMC_OXRED_1"/>
    <property type="match status" value="1"/>
</dbReference>
<dbReference type="EMBL" id="JXLC01000012">
    <property type="protein sequence ID" value="OJG91672.1"/>
    <property type="molecule type" value="Genomic_DNA"/>
</dbReference>
<dbReference type="InterPro" id="IPR036188">
    <property type="entry name" value="FAD/NAD-bd_sf"/>
</dbReference>
<evidence type="ECO:0000256" key="5">
    <source>
        <dbReference type="PIRSR" id="PIRSR000137-1"/>
    </source>
</evidence>
<dbReference type="PROSITE" id="PS00624">
    <property type="entry name" value="GMC_OXRED_2"/>
    <property type="match status" value="1"/>
</dbReference>
<feature type="active site" description="Proton donor" evidence="5">
    <location>
        <position position="471"/>
    </location>
</feature>
<dbReference type="Pfam" id="PF05199">
    <property type="entry name" value="GMC_oxred_C"/>
    <property type="match status" value="1"/>
</dbReference>
<dbReference type="AlphaFoldDB" id="A0A0S3K9F7"/>
<evidence type="ECO:0000256" key="1">
    <source>
        <dbReference type="ARBA" id="ARBA00001974"/>
    </source>
</evidence>
<dbReference type="SUPFAM" id="SSF51905">
    <property type="entry name" value="FAD/NAD(P)-binding domain"/>
    <property type="match status" value="1"/>
</dbReference>
<feature type="binding site" evidence="6">
    <location>
        <position position="221"/>
    </location>
    <ligand>
        <name>FAD</name>
        <dbReference type="ChEBI" id="CHEBI:57692"/>
    </ligand>
</feature>
<dbReference type="Pfam" id="PF00732">
    <property type="entry name" value="GMC_oxred_N"/>
    <property type="match status" value="1"/>
</dbReference>
<dbReference type="OrthoDB" id="9785276at2"/>
<dbReference type="EMBL" id="CP013614">
    <property type="protein sequence ID" value="ALS00925.1"/>
    <property type="molecule type" value="Genomic_DNA"/>
</dbReference>
<name>A0A0S3K9F7_9ENTE</name>
<evidence type="ECO:0000256" key="4">
    <source>
        <dbReference type="ARBA" id="ARBA00022827"/>
    </source>
</evidence>
<gene>
    <name evidence="10" type="ORF">ATZ33_05940</name>
    <name evidence="11" type="ORF">RV15_GL000556</name>
</gene>
<dbReference type="RefSeq" id="WP_071877888.1">
    <property type="nucleotide sequence ID" value="NZ_JXLC01000012.1"/>
</dbReference>
<reference evidence="11 13" key="1">
    <citation type="submission" date="2014-12" db="EMBL/GenBank/DDBJ databases">
        <title>Draft genome sequences of 29 type strains of Enterococci.</title>
        <authorList>
            <person name="Zhong Z."/>
            <person name="Sun Z."/>
            <person name="Liu W."/>
            <person name="Zhang W."/>
            <person name="Zhang H."/>
        </authorList>
    </citation>
    <scope>NUCLEOTIDE SEQUENCE [LARGE SCALE GENOMIC DNA]</scope>
    <source>
        <strain evidence="11 13">DSM 22801</strain>
    </source>
</reference>
<proteinExistence type="inferred from homology"/>
<keyword evidence="12" id="KW-1185">Reference proteome</keyword>
<keyword evidence="3 7" id="KW-0285">Flavoprotein</keyword>